<name>A0A1F5YJL1_9BACT</name>
<sequence length="325" mass="36186">MYDRIVTHDDFDGVLSAALTGYFLEIENITFAGPGDIAEARLSIGGLDVVCDLPYPLSCGMWFDHHEANLEDVALRGVDEASIPGLRFPAPSCVRVVLEFFGREFEIDPELEEMAEAADRIDSFAYQSIEDWRAARPENDIDAAIKLKAGRPGERRDFLRWLTLTLMDESLPAVAAREEVAGRADMFRAEEEQMLRLIEKHLAYLDLEKRIVLLDFSGHNRRVKVLKNLAQLLAPRALAVLEVNSLFNREVKTNDLGFSMSLTIAGGQEAVRRDLGEIMRALNIGSGHAGAASGTLRSGSREEMLRGKERTLQAVLAQWELQGKS</sequence>
<organism evidence="1 2">
    <name type="scientific">Candidatus Glassbacteria bacterium RIFCSPLOWO2_12_FULL_58_11</name>
    <dbReference type="NCBI Taxonomy" id="1817867"/>
    <lineage>
        <taxon>Bacteria</taxon>
        <taxon>Candidatus Glassiibacteriota</taxon>
    </lineage>
</organism>
<dbReference type="InterPro" id="IPR038763">
    <property type="entry name" value="DHH_sf"/>
</dbReference>
<reference evidence="1 2" key="1">
    <citation type="journal article" date="2016" name="Nat. Commun.">
        <title>Thousands of microbial genomes shed light on interconnected biogeochemical processes in an aquifer system.</title>
        <authorList>
            <person name="Anantharaman K."/>
            <person name="Brown C.T."/>
            <person name="Hug L.A."/>
            <person name="Sharon I."/>
            <person name="Castelle C.J."/>
            <person name="Probst A.J."/>
            <person name="Thomas B.C."/>
            <person name="Singh A."/>
            <person name="Wilkins M.J."/>
            <person name="Karaoz U."/>
            <person name="Brodie E.L."/>
            <person name="Williams K.H."/>
            <person name="Hubbard S.S."/>
            <person name="Banfield J.F."/>
        </authorList>
    </citation>
    <scope>NUCLEOTIDE SEQUENCE [LARGE SCALE GENOMIC DNA]</scope>
</reference>
<proteinExistence type="predicted"/>
<evidence type="ECO:0000313" key="2">
    <source>
        <dbReference type="Proteomes" id="UP000179129"/>
    </source>
</evidence>
<accession>A0A1F5YJL1</accession>
<dbReference type="EMBL" id="MFIX01000261">
    <property type="protein sequence ID" value="OGG00371.1"/>
    <property type="molecule type" value="Genomic_DNA"/>
</dbReference>
<protein>
    <recommendedName>
        <fullName evidence="3">DHHA1 domain-containing protein</fullName>
    </recommendedName>
</protein>
<dbReference type="Proteomes" id="UP000179129">
    <property type="component" value="Unassembled WGS sequence"/>
</dbReference>
<dbReference type="SUPFAM" id="SSF64182">
    <property type="entry name" value="DHH phosphoesterases"/>
    <property type="match status" value="1"/>
</dbReference>
<dbReference type="STRING" id="1817867.A3F83_09645"/>
<dbReference type="AlphaFoldDB" id="A0A1F5YJL1"/>
<evidence type="ECO:0000313" key="1">
    <source>
        <dbReference type="EMBL" id="OGG00371.1"/>
    </source>
</evidence>
<gene>
    <name evidence="1" type="ORF">A3F83_09645</name>
</gene>
<comment type="caution">
    <text evidence="1">The sequence shown here is derived from an EMBL/GenBank/DDBJ whole genome shotgun (WGS) entry which is preliminary data.</text>
</comment>
<evidence type="ECO:0008006" key="3">
    <source>
        <dbReference type="Google" id="ProtNLM"/>
    </source>
</evidence>